<evidence type="ECO:0000313" key="2">
    <source>
        <dbReference type="EMBL" id="MCQ0970647.1"/>
    </source>
</evidence>
<sequence>MDQMDQRPPRIRTWSALIVLMAKMALVVVAGAAIVGAVAFGIACLLITQAAGQARGGEMLFIGFVTLAGWLVGACLGLVLAVRLFWRRRARASEGEGSGRI</sequence>
<feature type="transmembrane region" description="Helical" evidence="1">
    <location>
        <begin position="20"/>
        <end position="48"/>
    </location>
</feature>
<keyword evidence="1" id="KW-0812">Transmembrane</keyword>
<name>A0ABT1MQQ4_9RHOB</name>
<protein>
    <submittedName>
        <fullName evidence="2">Uncharacterized protein</fullName>
    </submittedName>
</protein>
<gene>
    <name evidence="2" type="ORF">MLD63_09445</name>
</gene>
<comment type="caution">
    <text evidence="2">The sequence shown here is derived from an EMBL/GenBank/DDBJ whole genome shotgun (WGS) entry which is preliminary data.</text>
</comment>
<dbReference type="EMBL" id="JAKZEU010000003">
    <property type="protein sequence ID" value="MCQ0970647.1"/>
    <property type="molecule type" value="Genomic_DNA"/>
</dbReference>
<keyword evidence="1" id="KW-1133">Transmembrane helix</keyword>
<organism evidence="2 3">
    <name type="scientific">Paracoccus albicereus</name>
    <dbReference type="NCBI Taxonomy" id="2922394"/>
    <lineage>
        <taxon>Bacteria</taxon>
        <taxon>Pseudomonadati</taxon>
        <taxon>Pseudomonadota</taxon>
        <taxon>Alphaproteobacteria</taxon>
        <taxon>Rhodobacterales</taxon>
        <taxon>Paracoccaceae</taxon>
        <taxon>Paracoccus</taxon>
    </lineage>
</organism>
<reference evidence="2 3" key="1">
    <citation type="submission" date="2022-03" db="EMBL/GenBank/DDBJ databases">
        <authorList>
            <person name="He Y."/>
        </authorList>
    </citation>
    <scope>NUCLEOTIDE SEQUENCE [LARGE SCALE GENOMIC DNA]</scope>
    <source>
        <strain evidence="2 3">TK19116</strain>
    </source>
</reference>
<accession>A0ABT1MQQ4</accession>
<evidence type="ECO:0000313" key="3">
    <source>
        <dbReference type="Proteomes" id="UP001203945"/>
    </source>
</evidence>
<keyword evidence="1" id="KW-0472">Membrane</keyword>
<evidence type="ECO:0000256" key="1">
    <source>
        <dbReference type="SAM" id="Phobius"/>
    </source>
</evidence>
<feature type="transmembrane region" description="Helical" evidence="1">
    <location>
        <begin position="60"/>
        <end position="86"/>
    </location>
</feature>
<dbReference type="Proteomes" id="UP001203945">
    <property type="component" value="Unassembled WGS sequence"/>
</dbReference>
<proteinExistence type="predicted"/>
<keyword evidence="3" id="KW-1185">Reference proteome</keyword>